<dbReference type="Pfam" id="PF01541">
    <property type="entry name" value="GIY-YIG"/>
    <property type="match status" value="1"/>
</dbReference>
<proteinExistence type="inferred from homology"/>
<evidence type="ECO:0000259" key="2">
    <source>
        <dbReference type="PROSITE" id="PS50164"/>
    </source>
</evidence>
<dbReference type="RefSeq" id="WP_320500114.1">
    <property type="nucleotide sequence ID" value="NZ_JAXCLX010000001.1"/>
</dbReference>
<dbReference type="SUPFAM" id="SSF82771">
    <property type="entry name" value="GIY-YIG endonuclease"/>
    <property type="match status" value="1"/>
</dbReference>
<name>A0ABU5DXL8_9PROT</name>
<organism evidence="3 4">
    <name type="scientific">Dongia rigui</name>
    <dbReference type="NCBI Taxonomy" id="940149"/>
    <lineage>
        <taxon>Bacteria</taxon>
        <taxon>Pseudomonadati</taxon>
        <taxon>Pseudomonadota</taxon>
        <taxon>Alphaproteobacteria</taxon>
        <taxon>Rhodospirillales</taxon>
        <taxon>Dongiaceae</taxon>
        <taxon>Dongia</taxon>
    </lineage>
</organism>
<comment type="caution">
    <text evidence="3">The sequence shown here is derived from an EMBL/GenBank/DDBJ whole genome shotgun (WGS) entry which is preliminary data.</text>
</comment>
<gene>
    <name evidence="3" type="ORF">SMD31_07110</name>
</gene>
<accession>A0ABU5DXL8</accession>
<keyword evidence="4" id="KW-1185">Reference proteome</keyword>
<protein>
    <submittedName>
        <fullName evidence="3">GIY-YIG nuclease family protein</fullName>
    </submittedName>
</protein>
<reference evidence="3 4" key="1">
    <citation type="journal article" date="2013" name="Antonie Van Leeuwenhoek">
        <title>Dongia rigui sp. nov., isolated from freshwater of a large wetland in Korea.</title>
        <authorList>
            <person name="Baik K.S."/>
            <person name="Hwang Y.M."/>
            <person name="Choi J.S."/>
            <person name="Kwon J."/>
            <person name="Seong C.N."/>
        </authorList>
    </citation>
    <scope>NUCLEOTIDE SEQUENCE [LARGE SCALE GENOMIC DNA]</scope>
    <source>
        <strain evidence="3 4">04SU4-P</strain>
    </source>
</reference>
<evidence type="ECO:0000313" key="3">
    <source>
        <dbReference type="EMBL" id="MDY0871684.1"/>
    </source>
</evidence>
<dbReference type="InterPro" id="IPR050190">
    <property type="entry name" value="UPF0213_domain"/>
</dbReference>
<dbReference type="EMBL" id="JAXCLX010000001">
    <property type="protein sequence ID" value="MDY0871684.1"/>
    <property type="molecule type" value="Genomic_DNA"/>
</dbReference>
<comment type="similarity">
    <text evidence="1">Belongs to the UPF0213 family.</text>
</comment>
<sequence>MVAVKEPSPCFVYILGCETPRGYRTYVGWTLDLERRLAQHNNGSGAKSTRGHVWTLLYHEQYATRREAMSREWHLKRDRAFRKKIRPSTSDDDNQ</sequence>
<dbReference type="PANTHER" id="PTHR34477">
    <property type="entry name" value="UPF0213 PROTEIN YHBQ"/>
    <property type="match status" value="1"/>
</dbReference>
<dbReference type="Gene3D" id="3.40.1440.10">
    <property type="entry name" value="GIY-YIG endonuclease"/>
    <property type="match status" value="1"/>
</dbReference>
<dbReference type="PROSITE" id="PS50164">
    <property type="entry name" value="GIY_YIG"/>
    <property type="match status" value="1"/>
</dbReference>
<evidence type="ECO:0000313" key="4">
    <source>
        <dbReference type="Proteomes" id="UP001271769"/>
    </source>
</evidence>
<evidence type="ECO:0000256" key="1">
    <source>
        <dbReference type="ARBA" id="ARBA00007435"/>
    </source>
</evidence>
<dbReference type="CDD" id="cd10449">
    <property type="entry name" value="GIY-YIG_SLX1_like"/>
    <property type="match status" value="1"/>
</dbReference>
<feature type="domain" description="GIY-YIG" evidence="2">
    <location>
        <begin position="8"/>
        <end position="85"/>
    </location>
</feature>
<dbReference type="InterPro" id="IPR035901">
    <property type="entry name" value="GIY-YIG_endonuc_sf"/>
</dbReference>
<dbReference type="PANTHER" id="PTHR34477:SF1">
    <property type="entry name" value="UPF0213 PROTEIN YHBQ"/>
    <property type="match status" value="1"/>
</dbReference>
<dbReference type="InterPro" id="IPR000305">
    <property type="entry name" value="GIY-YIG_endonuc"/>
</dbReference>
<dbReference type="Proteomes" id="UP001271769">
    <property type="component" value="Unassembled WGS sequence"/>
</dbReference>